<evidence type="ECO:0000313" key="2">
    <source>
        <dbReference type="EMBL" id="CAE0666900.1"/>
    </source>
</evidence>
<name>A0A7S4DS97_9EUKA</name>
<accession>A0A7S4DS97</accession>
<keyword evidence="1" id="KW-0472">Membrane</keyword>
<keyword evidence="1" id="KW-1133">Transmembrane helix</keyword>
<gene>
    <name evidence="2" type="ORF">LGLO00237_LOCUS18517</name>
</gene>
<sequence length="101" mass="11426">MDNPVGTVASQHVEVFVHAHCHLNHRTTVFAQATWCDRPPKSRKTPVRIRNVNTTIFVHRVSLSMQFEEISSASRQLSKVFLQDSYGIIIIIIIIIIVSSS</sequence>
<protein>
    <submittedName>
        <fullName evidence="2">Uncharacterized protein</fullName>
    </submittedName>
</protein>
<dbReference type="AlphaFoldDB" id="A0A7S4DS97"/>
<keyword evidence="1" id="KW-0812">Transmembrane</keyword>
<organism evidence="2">
    <name type="scientific">Lotharella globosa</name>
    <dbReference type="NCBI Taxonomy" id="91324"/>
    <lineage>
        <taxon>Eukaryota</taxon>
        <taxon>Sar</taxon>
        <taxon>Rhizaria</taxon>
        <taxon>Cercozoa</taxon>
        <taxon>Chlorarachniophyceae</taxon>
        <taxon>Lotharella</taxon>
    </lineage>
</organism>
<dbReference type="EMBL" id="HBIV01025800">
    <property type="protein sequence ID" value="CAE0666900.1"/>
    <property type="molecule type" value="Transcribed_RNA"/>
</dbReference>
<evidence type="ECO:0000256" key="1">
    <source>
        <dbReference type="SAM" id="Phobius"/>
    </source>
</evidence>
<feature type="transmembrane region" description="Helical" evidence="1">
    <location>
        <begin position="80"/>
        <end position="99"/>
    </location>
</feature>
<proteinExistence type="predicted"/>
<reference evidence="2" key="1">
    <citation type="submission" date="2021-01" db="EMBL/GenBank/DDBJ databases">
        <authorList>
            <person name="Corre E."/>
            <person name="Pelletier E."/>
            <person name="Niang G."/>
            <person name="Scheremetjew M."/>
            <person name="Finn R."/>
            <person name="Kale V."/>
            <person name="Holt S."/>
            <person name="Cochrane G."/>
            <person name="Meng A."/>
            <person name="Brown T."/>
            <person name="Cohen L."/>
        </authorList>
    </citation>
    <scope>NUCLEOTIDE SEQUENCE</scope>
    <source>
        <strain evidence="2">CCCM811</strain>
    </source>
</reference>